<dbReference type="OrthoDB" id="5871770at2759"/>
<feature type="region of interest" description="Disordered" evidence="1">
    <location>
        <begin position="1"/>
        <end position="32"/>
    </location>
</feature>
<organism evidence="3 5">
    <name type="scientific">Dracunculus medinensis</name>
    <name type="common">Guinea worm</name>
    <dbReference type="NCBI Taxonomy" id="318479"/>
    <lineage>
        <taxon>Eukaryota</taxon>
        <taxon>Metazoa</taxon>
        <taxon>Ecdysozoa</taxon>
        <taxon>Nematoda</taxon>
        <taxon>Chromadorea</taxon>
        <taxon>Rhabditida</taxon>
        <taxon>Spirurina</taxon>
        <taxon>Dracunculoidea</taxon>
        <taxon>Dracunculidae</taxon>
        <taxon>Dracunculus</taxon>
    </lineage>
</organism>
<dbReference type="Proteomes" id="UP000274756">
    <property type="component" value="Unassembled WGS sequence"/>
</dbReference>
<feature type="region of interest" description="Disordered" evidence="1">
    <location>
        <begin position="159"/>
        <end position="186"/>
    </location>
</feature>
<accession>A0A158Q3B3</accession>
<sequence>MFVKNDGISRHWMKEEPQTEQTANSTTSFVASNNNNSLATNAATDPSLQKWCQGCLEIKREVQEMKQNMEKKILLLSCQVNNVSANDNSAFLSTPPVLKNTAPECPVALRPLPNCSLTSPLLYWNSYLPQSLFPRADPNLTTLALHEALQAKTWNSSCNAQNGQKDSINGDVPMVESDSSVSTTSAKPNIFNTELANLPNLFATRYGLSLNSLYLQQMQQLVVNGQSEQFQSPLQLHQQFQHQKQQQHQQQQQQPQQPLQINSLSDKRSAIHETLTSARQHNTPQQHLIQQFLNSNSQAVQPTIPQQQQQQNSSQRQAIVLPTERKKAISDDFVKYIRQKGISQSSISGIQIPVPQAFESDPDFTPASEEQIIQQFHQNRRCEEDVRKAMAFLSKMLAEKRVFGTKLMALTTVAGPNHSTYKNLPEEGIHYIAYVCRKVMMKRVPDDEEFWEVFRDVTRKLAARCRRVRHSKKTLKNKGALCLRQCGGVGSNESKSSQ</sequence>
<feature type="compositionally biased region" description="Basic and acidic residues" evidence="1">
    <location>
        <begin position="7"/>
        <end position="17"/>
    </location>
</feature>
<feature type="compositionally biased region" description="Polar residues" evidence="1">
    <location>
        <begin position="19"/>
        <end position="30"/>
    </location>
</feature>
<evidence type="ECO:0000313" key="2">
    <source>
        <dbReference type="EMBL" id="VDN56442.1"/>
    </source>
</evidence>
<dbReference type="EMBL" id="UYYG01001155">
    <property type="protein sequence ID" value="VDN56442.1"/>
    <property type="molecule type" value="Genomic_DNA"/>
</dbReference>
<dbReference type="STRING" id="318479.A0A158Q3B3"/>
<dbReference type="AlphaFoldDB" id="A0A158Q3B3"/>
<dbReference type="Proteomes" id="UP000038040">
    <property type="component" value="Unplaced"/>
</dbReference>
<dbReference type="WBParaSite" id="DME_0000205501-mRNA-1">
    <property type="protein sequence ID" value="DME_0000205501-mRNA-1"/>
    <property type="gene ID" value="DME_0000205501"/>
</dbReference>
<name>A0A158Q3B3_DRAME</name>
<protein>
    <submittedName>
        <fullName evidence="5">DUF4806 domain-containing protein</fullName>
    </submittedName>
</protein>
<evidence type="ECO:0000313" key="3">
    <source>
        <dbReference type="Proteomes" id="UP000038040"/>
    </source>
</evidence>
<gene>
    <name evidence="2" type="ORF">DME_LOCUS6415</name>
</gene>
<evidence type="ECO:0000313" key="5">
    <source>
        <dbReference type="WBParaSite" id="DME_0000205501-mRNA-1"/>
    </source>
</evidence>
<evidence type="ECO:0000256" key="1">
    <source>
        <dbReference type="SAM" id="MobiDB-lite"/>
    </source>
</evidence>
<reference evidence="5" key="1">
    <citation type="submission" date="2016-04" db="UniProtKB">
        <authorList>
            <consortium name="WormBaseParasite"/>
        </authorList>
    </citation>
    <scope>IDENTIFICATION</scope>
</reference>
<evidence type="ECO:0000313" key="4">
    <source>
        <dbReference type="Proteomes" id="UP000274756"/>
    </source>
</evidence>
<feature type="region of interest" description="Disordered" evidence="1">
    <location>
        <begin position="233"/>
        <end position="260"/>
    </location>
</feature>
<reference evidence="2 4" key="2">
    <citation type="submission" date="2018-11" db="EMBL/GenBank/DDBJ databases">
        <authorList>
            <consortium name="Pathogen Informatics"/>
        </authorList>
    </citation>
    <scope>NUCLEOTIDE SEQUENCE [LARGE SCALE GENOMIC DNA]</scope>
</reference>
<keyword evidence="4" id="KW-1185">Reference proteome</keyword>
<feature type="region of interest" description="Disordered" evidence="1">
    <location>
        <begin position="299"/>
        <end position="320"/>
    </location>
</feature>
<proteinExistence type="predicted"/>
<feature type="compositionally biased region" description="Polar residues" evidence="1">
    <location>
        <begin position="177"/>
        <end position="186"/>
    </location>
</feature>